<comment type="caution">
    <text evidence="1">The sequence shown here is derived from an EMBL/GenBank/DDBJ whole genome shotgun (WGS) entry which is preliminary data.</text>
</comment>
<accession>A0ACB6FUB5</accession>
<gene>
    <name evidence="1" type="ORF">AG0111_0g4453</name>
</gene>
<organism evidence="1 2">
    <name type="scientific">Alternaria gaisen</name>
    <dbReference type="NCBI Taxonomy" id="167740"/>
    <lineage>
        <taxon>Eukaryota</taxon>
        <taxon>Fungi</taxon>
        <taxon>Dikarya</taxon>
        <taxon>Ascomycota</taxon>
        <taxon>Pezizomycotina</taxon>
        <taxon>Dothideomycetes</taxon>
        <taxon>Pleosporomycetidae</taxon>
        <taxon>Pleosporales</taxon>
        <taxon>Pleosporineae</taxon>
        <taxon>Pleosporaceae</taxon>
        <taxon>Alternaria</taxon>
        <taxon>Alternaria sect. Alternaria</taxon>
    </lineage>
</organism>
<proteinExistence type="predicted"/>
<keyword evidence="2" id="KW-1185">Reference proteome</keyword>
<protein>
    <submittedName>
        <fullName evidence="1">Uncharacterized protein</fullName>
    </submittedName>
</protein>
<reference evidence="1 2" key="1">
    <citation type="journal article" date="2019" name="bioRxiv">
        <title>Genomics, evolutionary history and diagnostics of the Alternaria alternata species group including apple and Asian pear pathotypes.</title>
        <authorList>
            <person name="Armitage A.D."/>
            <person name="Cockerton H.M."/>
            <person name="Sreenivasaprasad S."/>
            <person name="Woodhall J.W."/>
            <person name="Lane C.R."/>
            <person name="Harrison R.J."/>
            <person name="Clarkson J.P."/>
        </authorList>
    </citation>
    <scope>NUCLEOTIDE SEQUENCE [LARGE SCALE GENOMIC DNA]</scope>
    <source>
        <strain evidence="1 2">FERA 650</strain>
    </source>
</reference>
<sequence>MMSEINNTQTTAPSWFEENPSHDHIPSETRRLLETWSGIPSDDVLHHVIKLRDEAWKVHPYPCIGQFRFLEPSFSELPDEYDEIVERIRKGQKLLDMACCFGQTIRQLANDGAPTENIFGCDLQPDFIELGYSLFRDRAKLKTKFLVADIFDSKSALTDVKGQIDMIYAGSFFHLWGYEKQVEVSKAVVALLRQQPGSMILGRQVGATEPLEKDGPTGTMYRHNVESFKRMWKEIGDNLGIKFNVEAKLKPLSRDHLKFHLDNTKRLWFVIRLE</sequence>
<evidence type="ECO:0000313" key="2">
    <source>
        <dbReference type="Proteomes" id="UP000293547"/>
    </source>
</evidence>
<dbReference type="EMBL" id="PDWZ02000003">
    <property type="protein sequence ID" value="KAB2107970.1"/>
    <property type="molecule type" value="Genomic_DNA"/>
</dbReference>
<evidence type="ECO:0000313" key="1">
    <source>
        <dbReference type="EMBL" id="KAB2107970.1"/>
    </source>
</evidence>
<name>A0ACB6FUB5_9PLEO</name>
<dbReference type="Proteomes" id="UP000293547">
    <property type="component" value="Unassembled WGS sequence"/>
</dbReference>